<dbReference type="EMBL" id="JACHIW010000001">
    <property type="protein sequence ID" value="MBB5157473.1"/>
    <property type="molecule type" value="Genomic_DNA"/>
</dbReference>
<keyword evidence="2 5" id="KW-0238">DNA-binding</keyword>
<dbReference type="AlphaFoldDB" id="A0A840QIZ1"/>
<name>A0A840QIZ1_9PSEU</name>
<dbReference type="GO" id="GO:0003677">
    <property type="term" value="F:DNA binding"/>
    <property type="evidence" value="ECO:0007669"/>
    <property type="project" value="UniProtKB-KW"/>
</dbReference>
<keyword evidence="3" id="KW-0804">Transcription</keyword>
<dbReference type="Gene3D" id="1.10.10.10">
    <property type="entry name" value="Winged helix-like DNA-binding domain superfamily/Winged helix DNA-binding domain"/>
    <property type="match status" value="1"/>
</dbReference>
<evidence type="ECO:0000256" key="1">
    <source>
        <dbReference type="ARBA" id="ARBA00023015"/>
    </source>
</evidence>
<dbReference type="InterPro" id="IPR036390">
    <property type="entry name" value="WH_DNA-bd_sf"/>
</dbReference>
<comment type="caution">
    <text evidence="5">The sequence shown here is derived from an EMBL/GenBank/DDBJ whole genome shotgun (WGS) entry which is preliminary data.</text>
</comment>
<keyword evidence="1" id="KW-0805">Transcription regulation</keyword>
<dbReference type="PANTHER" id="PTHR33204:SF18">
    <property type="entry name" value="TRANSCRIPTIONAL REGULATORY PROTEIN"/>
    <property type="match status" value="1"/>
</dbReference>
<dbReference type="Proteomes" id="UP000584374">
    <property type="component" value="Unassembled WGS sequence"/>
</dbReference>
<evidence type="ECO:0000313" key="6">
    <source>
        <dbReference type="Proteomes" id="UP000584374"/>
    </source>
</evidence>
<evidence type="ECO:0000313" key="5">
    <source>
        <dbReference type="EMBL" id="MBB5157473.1"/>
    </source>
</evidence>
<sequence>MLLALSTGPRRYTELLETIRTSSAVDAWTGRKRHIHDSILHRTLRRLERDGLIHRTEESGVWPRSVSYELTPAAHKLLQAAMPGVLWSHQHQELITQAQQRALTRAG</sequence>
<dbReference type="PROSITE" id="PS51118">
    <property type="entry name" value="HTH_HXLR"/>
    <property type="match status" value="1"/>
</dbReference>
<dbReference type="PANTHER" id="PTHR33204">
    <property type="entry name" value="TRANSCRIPTIONAL REGULATOR, MARR FAMILY"/>
    <property type="match status" value="1"/>
</dbReference>
<feature type="domain" description="HTH hxlR-type" evidence="4">
    <location>
        <begin position="1"/>
        <end position="96"/>
    </location>
</feature>
<organism evidence="5 6">
    <name type="scientific">Saccharopolyspora phatthalungensis</name>
    <dbReference type="NCBI Taxonomy" id="664693"/>
    <lineage>
        <taxon>Bacteria</taxon>
        <taxon>Bacillati</taxon>
        <taxon>Actinomycetota</taxon>
        <taxon>Actinomycetes</taxon>
        <taxon>Pseudonocardiales</taxon>
        <taxon>Pseudonocardiaceae</taxon>
        <taxon>Saccharopolyspora</taxon>
    </lineage>
</organism>
<dbReference type="Pfam" id="PF01638">
    <property type="entry name" value="HxlR"/>
    <property type="match status" value="1"/>
</dbReference>
<evidence type="ECO:0000256" key="2">
    <source>
        <dbReference type="ARBA" id="ARBA00023125"/>
    </source>
</evidence>
<proteinExistence type="predicted"/>
<protein>
    <submittedName>
        <fullName evidence="5">DNA-binding HxlR family transcriptional regulator</fullName>
    </submittedName>
</protein>
<keyword evidence="6" id="KW-1185">Reference proteome</keyword>
<dbReference type="InterPro" id="IPR002577">
    <property type="entry name" value="HTH_HxlR"/>
</dbReference>
<gene>
    <name evidence="5" type="ORF">BJ970_005007</name>
</gene>
<accession>A0A840QIZ1</accession>
<dbReference type="SUPFAM" id="SSF46785">
    <property type="entry name" value="Winged helix' DNA-binding domain"/>
    <property type="match status" value="1"/>
</dbReference>
<evidence type="ECO:0000259" key="4">
    <source>
        <dbReference type="PROSITE" id="PS51118"/>
    </source>
</evidence>
<dbReference type="InterPro" id="IPR036388">
    <property type="entry name" value="WH-like_DNA-bd_sf"/>
</dbReference>
<evidence type="ECO:0000256" key="3">
    <source>
        <dbReference type="ARBA" id="ARBA00023163"/>
    </source>
</evidence>
<reference evidence="5 6" key="1">
    <citation type="submission" date="2020-08" db="EMBL/GenBank/DDBJ databases">
        <title>Sequencing the genomes of 1000 actinobacteria strains.</title>
        <authorList>
            <person name="Klenk H.-P."/>
        </authorList>
    </citation>
    <scope>NUCLEOTIDE SEQUENCE [LARGE SCALE GENOMIC DNA]</scope>
    <source>
        <strain evidence="5 6">DSM 45584</strain>
    </source>
</reference>